<dbReference type="PROSITE" id="PS50048">
    <property type="entry name" value="ZN2_CY6_FUNGAL_2"/>
    <property type="match status" value="1"/>
</dbReference>
<dbReference type="SMART" id="SM00066">
    <property type="entry name" value="GAL4"/>
    <property type="match status" value="1"/>
</dbReference>
<sequence>MPPNRGATYFTPAPRYNPKGLSSNETASYTRGYNDAMEAVQHGVVWIEGKAYSQIPMHLPEPMDWIHPHDNRREPQDRNPSVEQGYGRAQPAWDERDVKREDVGVYGPSRSHSDPVQRPAVASYPPDYYRAGAPPSFGYPSQMEPGPPHHPIHMGGPPMWPYMGPEYGARYYPLPLRPPGHQMRSRQQISCHPCRNRKVKCSGTTPCEACVKIKREHECVYEKTVRRRGKGKKAGTTADENGESKPDTAEEGQSEDERREDSASPFRERREDRERQLAGESETEHRDGHRKRPRSRSHSPRRRASPAPRCQRDSP</sequence>
<dbReference type="PANTHER" id="PTHR31944:SF131">
    <property type="entry name" value="HEME-RESPONSIVE ZINC FINGER TRANSCRIPTION FACTOR HAP1"/>
    <property type="match status" value="1"/>
</dbReference>
<dbReference type="Pfam" id="PF00172">
    <property type="entry name" value="Zn_clus"/>
    <property type="match status" value="1"/>
</dbReference>
<dbReference type="EMBL" id="BTCM01000006">
    <property type="protein sequence ID" value="GMK58871.1"/>
    <property type="molecule type" value="Genomic_DNA"/>
</dbReference>
<evidence type="ECO:0000256" key="3">
    <source>
        <dbReference type="ARBA" id="ARBA00023015"/>
    </source>
</evidence>
<evidence type="ECO:0000256" key="7">
    <source>
        <dbReference type="SAM" id="MobiDB-lite"/>
    </source>
</evidence>
<proteinExistence type="predicted"/>
<reference evidence="9" key="1">
    <citation type="journal article" date="2023" name="BMC Genomics">
        <title>Chromosome-level genome assemblies of Cutaneotrichosporon spp. (Trichosporonales, Basidiomycota) reveal imbalanced evolution between nucleotide sequences and chromosome synteny.</title>
        <authorList>
            <person name="Kobayashi Y."/>
            <person name="Kayamori A."/>
            <person name="Aoki K."/>
            <person name="Shiwa Y."/>
            <person name="Matsutani M."/>
            <person name="Fujita N."/>
            <person name="Sugita T."/>
            <person name="Iwasaki W."/>
            <person name="Tanaka N."/>
            <person name="Takashima M."/>
        </authorList>
    </citation>
    <scope>NUCLEOTIDE SEQUENCE</scope>
    <source>
        <strain evidence="9">HIS016</strain>
    </source>
</reference>
<feature type="compositionally biased region" description="Basic and acidic residues" evidence="7">
    <location>
        <begin position="64"/>
        <end position="77"/>
    </location>
</feature>
<evidence type="ECO:0000313" key="9">
    <source>
        <dbReference type="EMBL" id="GMK58871.1"/>
    </source>
</evidence>
<dbReference type="Gene3D" id="4.10.240.10">
    <property type="entry name" value="Zn(2)-C6 fungal-type DNA-binding domain"/>
    <property type="match status" value="1"/>
</dbReference>
<dbReference type="PROSITE" id="PS00463">
    <property type="entry name" value="ZN2_CY6_FUNGAL_1"/>
    <property type="match status" value="1"/>
</dbReference>
<dbReference type="InterPro" id="IPR051430">
    <property type="entry name" value="Fungal_TF_Env_Response"/>
</dbReference>
<feature type="region of interest" description="Disordered" evidence="7">
    <location>
        <begin position="1"/>
        <end position="25"/>
    </location>
</feature>
<keyword evidence="1" id="KW-0479">Metal-binding</keyword>
<dbReference type="GO" id="GO:0001228">
    <property type="term" value="F:DNA-binding transcription activator activity, RNA polymerase II-specific"/>
    <property type="evidence" value="ECO:0007669"/>
    <property type="project" value="TreeGrafter"/>
</dbReference>
<keyword evidence="5" id="KW-0804">Transcription</keyword>
<gene>
    <name evidence="9" type="ORF">CspeluHIS016_0603130</name>
</gene>
<feature type="domain" description="Zn(2)-C6 fungal-type" evidence="8">
    <location>
        <begin position="190"/>
        <end position="221"/>
    </location>
</feature>
<keyword evidence="4" id="KW-0238">DNA-binding</keyword>
<name>A0AAD3TXU7_9TREE</name>
<dbReference type="GO" id="GO:0008270">
    <property type="term" value="F:zinc ion binding"/>
    <property type="evidence" value="ECO:0007669"/>
    <property type="project" value="InterPro"/>
</dbReference>
<dbReference type="GO" id="GO:0005634">
    <property type="term" value="C:nucleus"/>
    <property type="evidence" value="ECO:0007669"/>
    <property type="project" value="TreeGrafter"/>
</dbReference>
<comment type="caution">
    <text evidence="9">The sequence shown here is derived from an EMBL/GenBank/DDBJ whole genome shotgun (WGS) entry which is preliminary data.</text>
</comment>
<organism evidence="9 10">
    <name type="scientific">Cutaneotrichosporon spelunceum</name>
    <dbReference type="NCBI Taxonomy" id="1672016"/>
    <lineage>
        <taxon>Eukaryota</taxon>
        <taxon>Fungi</taxon>
        <taxon>Dikarya</taxon>
        <taxon>Basidiomycota</taxon>
        <taxon>Agaricomycotina</taxon>
        <taxon>Tremellomycetes</taxon>
        <taxon>Trichosporonales</taxon>
        <taxon>Trichosporonaceae</taxon>
        <taxon>Cutaneotrichosporon</taxon>
    </lineage>
</organism>
<feature type="compositionally biased region" description="Basic and acidic residues" evidence="7">
    <location>
        <begin position="255"/>
        <end position="287"/>
    </location>
</feature>
<feature type="compositionally biased region" description="Basic residues" evidence="7">
    <location>
        <begin position="288"/>
        <end position="304"/>
    </location>
</feature>
<dbReference type="Proteomes" id="UP001222932">
    <property type="component" value="Unassembled WGS sequence"/>
</dbReference>
<dbReference type="SUPFAM" id="SSF57701">
    <property type="entry name" value="Zn2/Cys6 DNA-binding domain"/>
    <property type="match status" value="1"/>
</dbReference>
<feature type="region of interest" description="Disordered" evidence="7">
    <location>
        <begin position="64"/>
        <end position="98"/>
    </location>
</feature>
<dbReference type="InterPro" id="IPR036864">
    <property type="entry name" value="Zn2-C6_fun-type_DNA-bd_sf"/>
</dbReference>
<evidence type="ECO:0000256" key="5">
    <source>
        <dbReference type="ARBA" id="ARBA00023163"/>
    </source>
</evidence>
<evidence type="ECO:0000313" key="10">
    <source>
        <dbReference type="Proteomes" id="UP001222932"/>
    </source>
</evidence>
<dbReference type="CDD" id="cd00067">
    <property type="entry name" value="GAL4"/>
    <property type="match status" value="1"/>
</dbReference>
<reference evidence="9" key="2">
    <citation type="submission" date="2023-06" db="EMBL/GenBank/DDBJ databases">
        <authorList>
            <person name="Kobayashi Y."/>
            <person name="Kayamori A."/>
            <person name="Aoki K."/>
            <person name="Shiwa Y."/>
            <person name="Fujita N."/>
            <person name="Sugita T."/>
            <person name="Iwasaki W."/>
            <person name="Tanaka N."/>
            <person name="Takashima M."/>
        </authorList>
    </citation>
    <scope>NUCLEOTIDE SEQUENCE</scope>
    <source>
        <strain evidence="9">HIS016</strain>
    </source>
</reference>
<protein>
    <recommendedName>
        <fullName evidence="8">Zn(2)-C6 fungal-type domain-containing protein</fullName>
    </recommendedName>
</protein>
<keyword evidence="6" id="KW-0539">Nucleus</keyword>
<dbReference type="InterPro" id="IPR001138">
    <property type="entry name" value="Zn2Cys6_DnaBD"/>
</dbReference>
<dbReference type="GO" id="GO:0000978">
    <property type="term" value="F:RNA polymerase II cis-regulatory region sequence-specific DNA binding"/>
    <property type="evidence" value="ECO:0007669"/>
    <property type="project" value="TreeGrafter"/>
</dbReference>
<evidence type="ECO:0000256" key="6">
    <source>
        <dbReference type="ARBA" id="ARBA00023242"/>
    </source>
</evidence>
<evidence type="ECO:0000256" key="4">
    <source>
        <dbReference type="ARBA" id="ARBA00023125"/>
    </source>
</evidence>
<evidence type="ECO:0000256" key="2">
    <source>
        <dbReference type="ARBA" id="ARBA00022833"/>
    </source>
</evidence>
<feature type="region of interest" description="Disordered" evidence="7">
    <location>
        <begin position="223"/>
        <end position="315"/>
    </location>
</feature>
<dbReference type="AlphaFoldDB" id="A0AAD3TXU7"/>
<keyword evidence="2" id="KW-0862">Zinc</keyword>
<evidence type="ECO:0000259" key="8">
    <source>
        <dbReference type="PROSITE" id="PS50048"/>
    </source>
</evidence>
<keyword evidence="3" id="KW-0805">Transcription regulation</keyword>
<keyword evidence="10" id="KW-1185">Reference proteome</keyword>
<dbReference type="PANTHER" id="PTHR31944">
    <property type="entry name" value="HEME-RESPONSIVE ZINC FINGER TRANSCRIPTION FACTOR HAP1"/>
    <property type="match status" value="1"/>
</dbReference>
<evidence type="ECO:0000256" key="1">
    <source>
        <dbReference type="ARBA" id="ARBA00022723"/>
    </source>
</evidence>
<accession>A0AAD3TXU7</accession>